<evidence type="ECO:0008006" key="4">
    <source>
        <dbReference type="Google" id="ProtNLM"/>
    </source>
</evidence>
<evidence type="ECO:0000313" key="3">
    <source>
        <dbReference type="EMBL" id="HEW53129.1"/>
    </source>
</evidence>
<keyword evidence="1" id="KW-0645">Protease</keyword>
<reference evidence="3" key="1">
    <citation type="journal article" date="2020" name="mSystems">
        <title>Genome- and Community-Level Interaction Insights into Carbon Utilization and Element Cycling Functions of Hydrothermarchaeota in Hydrothermal Sediment.</title>
        <authorList>
            <person name="Zhou Z."/>
            <person name="Liu Y."/>
            <person name="Xu W."/>
            <person name="Pan J."/>
            <person name="Luo Z.H."/>
            <person name="Li M."/>
        </authorList>
    </citation>
    <scope>NUCLEOTIDE SEQUENCE [LARGE SCALE GENOMIC DNA]</scope>
    <source>
        <strain evidence="3">SpSt-16</strain>
    </source>
</reference>
<dbReference type="SUPFAM" id="SSF50156">
    <property type="entry name" value="PDZ domain-like"/>
    <property type="match status" value="1"/>
</dbReference>
<dbReference type="Gene3D" id="2.40.10.120">
    <property type="match status" value="1"/>
</dbReference>
<dbReference type="InterPro" id="IPR051201">
    <property type="entry name" value="Chloro_Bact_Ser_Proteases"/>
</dbReference>
<dbReference type="InterPro" id="IPR001940">
    <property type="entry name" value="Peptidase_S1C"/>
</dbReference>
<organism evidence="3">
    <name type="scientific">Ignisphaera aggregans</name>
    <dbReference type="NCBI Taxonomy" id="334771"/>
    <lineage>
        <taxon>Archaea</taxon>
        <taxon>Thermoproteota</taxon>
        <taxon>Thermoprotei</taxon>
        <taxon>Desulfurococcales</taxon>
        <taxon>Desulfurococcaceae</taxon>
        <taxon>Ignisphaera</taxon>
    </lineage>
</organism>
<dbReference type="Pfam" id="PF13365">
    <property type="entry name" value="Trypsin_2"/>
    <property type="match status" value="1"/>
</dbReference>
<dbReference type="Gene3D" id="2.30.42.10">
    <property type="match status" value="1"/>
</dbReference>
<protein>
    <recommendedName>
        <fullName evidence="4">PDZ domain-containing protein</fullName>
    </recommendedName>
</protein>
<comment type="caution">
    <text evidence="3">The sequence shown here is derived from an EMBL/GenBank/DDBJ whole genome shotgun (WGS) entry which is preliminary data.</text>
</comment>
<dbReference type="GO" id="GO:0004252">
    <property type="term" value="F:serine-type endopeptidase activity"/>
    <property type="evidence" value="ECO:0007669"/>
    <property type="project" value="InterPro"/>
</dbReference>
<dbReference type="EMBL" id="DSGT01000009">
    <property type="protein sequence ID" value="HEW53129.1"/>
    <property type="molecule type" value="Genomic_DNA"/>
</dbReference>
<name>A0A7C2VHN5_9CREN</name>
<dbReference type="AlphaFoldDB" id="A0A7C2VHN5"/>
<evidence type="ECO:0000256" key="2">
    <source>
        <dbReference type="ARBA" id="ARBA00022801"/>
    </source>
</evidence>
<dbReference type="InterPro" id="IPR009003">
    <property type="entry name" value="Peptidase_S1_PA"/>
</dbReference>
<dbReference type="PANTHER" id="PTHR43343:SF3">
    <property type="entry name" value="PROTEASE DO-LIKE 8, CHLOROPLASTIC"/>
    <property type="match status" value="1"/>
</dbReference>
<dbReference type="PRINTS" id="PR00834">
    <property type="entry name" value="PROTEASES2C"/>
</dbReference>
<dbReference type="PANTHER" id="PTHR43343">
    <property type="entry name" value="PEPTIDASE S12"/>
    <property type="match status" value="1"/>
</dbReference>
<dbReference type="SUPFAM" id="SSF50494">
    <property type="entry name" value="Trypsin-like serine proteases"/>
    <property type="match status" value="1"/>
</dbReference>
<proteinExistence type="predicted"/>
<sequence>MNSFSVISSPKAMISAASPTYFPHPFIPSSSATIETYPRYPSPRSTPLTRILRQPILLAPLRHKPAKSFLGNKLLAPNNPIATRDVMSLSRVMLMNRQSIDPQAIASLLSSWTSHLASRMAESIAIVSIPLEPSSCRDFHEVARAATGFAIDKNTLVTVAHINPSEQLCVVDAFGNRYSGKVLSLDKRWDIAFVETEANLRPLELSLELPSLGSLVVACGMPFGVLRPFFTLGMISGYNVNTVIYDESLEGLLISSSPVMPGMSGGPVVEIAGKVVGMIVANAMNNNEFALAIPSRRIHFSYRILKKIGKVTHIGLGIRVVEGLSSNLNKVVVSSIRNNKLREICGIDIGDSIEYINGRKIQGLQDIWDALDESLLSSSKSLKIVFYDLSSKNIKECSYPITLTI</sequence>
<keyword evidence="2" id="KW-0378">Hydrolase</keyword>
<dbReference type="GO" id="GO:0006508">
    <property type="term" value="P:proteolysis"/>
    <property type="evidence" value="ECO:0007669"/>
    <property type="project" value="UniProtKB-KW"/>
</dbReference>
<evidence type="ECO:0000256" key="1">
    <source>
        <dbReference type="ARBA" id="ARBA00022670"/>
    </source>
</evidence>
<gene>
    <name evidence="3" type="ORF">ENO77_03035</name>
</gene>
<dbReference type="InterPro" id="IPR036034">
    <property type="entry name" value="PDZ_sf"/>
</dbReference>
<accession>A0A7C2VHN5</accession>